<dbReference type="EMBL" id="VFPO01000001">
    <property type="protein sequence ID" value="TQM72283.1"/>
    <property type="molecule type" value="Genomic_DNA"/>
</dbReference>
<organism evidence="2 3">
    <name type="scientific">Actinomadura hallensis</name>
    <dbReference type="NCBI Taxonomy" id="337895"/>
    <lineage>
        <taxon>Bacteria</taxon>
        <taxon>Bacillati</taxon>
        <taxon>Actinomycetota</taxon>
        <taxon>Actinomycetes</taxon>
        <taxon>Streptosporangiales</taxon>
        <taxon>Thermomonosporaceae</taxon>
        <taxon>Actinomadura</taxon>
    </lineage>
</organism>
<sequence>MDVAADLIARLRRLGYTLSEQAPGVYEVTLPTGRPTGRRPRLVLPEDVLTEYVSALQSDADEVGLTPLDLIETHIQEELDTVDLEGRNYTTALGVRRDHRGRPEWFVTQAPRPPQPKPASDLRWNPDRPS</sequence>
<gene>
    <name evidence="2" type="ORF">FHX41_6080</name>
</gene>
<evidence type="ECO:0000313" key="2">
    <source>
        <dbReference type="EMBL" id="TQM72283.1"/>
    </source>
</evidence>
<comment type="caution">
    <text evidence="2">The sequence shown here is derived from an EMBL/GenBank/DDBJ whole genome shotgun (WGS) entry which is preliminary data.</text>
</comment>
<name>A0A543INW6_9ACTN</name>
<dbReference type="RefSeq" id="WP_141973767.1">
    <property type="nucleotide sequence ID" value="NZ_VFPO01000001.1"/>
</dbReference>
<proteinExistence type="predicted"/>
<protein>
    <submittedName>
        <fullName evidence="2">Uncharacterized protein</fullName>
    </submittedName>
</protein>
<dbReference type="Proteomes" id="UP000316706">
    <property type="component" value="Unassembled WGS sequence"/>
</dbReference>
<reference evidence="2 3" key="1">
    <citation type="submission" date="2019-06" db="EMBL/GenBank/DDBJ databases">
        <title>Sequencing the genomes of 1000 actinobacteria strains.</title>
        <authorList>
            <person name="Klenk H.-P."/>
        </authorList>
    </citation>
    <scope>NUCLEOTIDE SEQUENCE [LARGE SCALE GENOMIC DNA]</scope>
    <source>
        <strain evidence="2 3">DSM 45043</strain>
    </source>
</reference>
<dbReference type="AlphaFoldDB" id="A0A543INW6"/>
<evidence type="ECO:0000256" key="1">
    <source>
        <dbReference type="SAM" id="MobiDB-lite"/>
    </source>
</evidence>
<evidence type="ECO:0000313" key="3">
    <source>
        <dbReference type="Proteomes" id="UP000316706"/>
    </source>
</evidence>
<dbReference type="OrthoDB" id="3699977at2"/>
<keyword evidence="3" id="KW-1185">Reference proteome</keyword>
<accession>A0A543INW6</accession>
<feature type="region of interest" description="Disordered" evidence="1">
    <location>
        <begin position="100"/>
        <end position="130"/>
    </location>
</feature>